<dbReference type="AlphaFoldDB" id="E5A5R9"/>
<dbReference type="InParanoid" id="E5A5R9"/>
<keyword evidence="2" id="KW-0862">Zinc</keyword>
<dbReference type="GO" id="GO:0008270">
    <property type="term" value="F:zinc ion binding"/>
    <property type="evidence" value="ECO:0007669"/>
    <property type="project" value="InterPro"/>
</dbReference>
<dbReference type="InterPro" id="IPR001138">
    <property type="entry name" value="Zn2Cys6_DnaBD"/>
</dbReference>
<accession>E5A5R9</accession>
<dbReference type="STRING" id="985895.E5A5R9"/>
<dbReference type="Pfam" id="PF00172">
    <property type="entry name" value="Zn_clus"/>
    <property type="match status" value="1"/>
</dbReference>
<feature type="compositionally biased region" description="Polar residues" evidence="7">
    <location>
        <begin position="96"/>
        <end position="134"/>
    </location>
</feature>
<name>E5A5R9_LEPMJ</name>
<protein>
    <submittedName>
        <fullName evidence="9">Similar to AflR</fullName>
    </submittedName>
</protein>
<dbReference type="InterPro" id="IPR036864">
    <property type="entry name" value="Zn2-C6_fun-type_DNA-bd_sf"/>
</dbReference>
<dbReference type="PROSITE" id="PS00463">
    <property type="entry name" value="ZN2_CY6_FUNGAL_1"/>
    <property type="match status" value="1"/>
</dbReference>
<keyword evidence="3" id="KW-0805">Transcription regulation</keyword>
<evidence type="ECO:0000313" key="10">
    <source>
        <dbReference type="Proteomes" id="UP000002668"/>
    </source>
</evidence>
<gene>
    <name evidence="9" type="ORF">LEMA_P082060.1</name>
</gene>
<feature type="compositionally biased region" description="Polar residues" evidence="7">
    <location>
        <begin position="328"/>
        <end position="337"/>
    </location>
</feature>
<organism evidence="10">
    <name type="scientific">Leptosphaeria maculans (strain JN3 / isolate v23.1.3 / race Av1-4-5-6-7-8)</name>
    <name type="common">Blackleg fungus</name>
    <name type="synonym">Phoma lingam</name>
    <dbReference type="NCBI Taxonomy" id="985895"/>
    <lineage>
        <taxon>Eukaryota</taxon>
        <taxon>Fungi</taxon>
        <taxon>Dikarya</taxon>
        <taxon>Ascomycota</taxon>
        <taxon>Pezizomycotina</taxon>
        <taxon>Dothideomycetes</taxon>
        <taxon>Pleosporomycetidae</taxon>
        <taxon>Pleosporales</taxon>
        <taxon>Pleosporineae</taxon>
        <taxon>Leptosphaeriaceae</taxon>
        <taxon>Plenodomus</taxon>
        <taxon>Plenodomus lingam/Leptosphaeria maculans species complex</taxon>
    </lineage>
</organism>
<dbReference type="PROSITE" id="PS50048">
    <property type="entry name" value="ZN2_CY6_FUNGAL_2"/>
    <property type="match status" value="1"/>
</dbReference>
<feature type="region of interest" description="Disordered" evidence="7">
    <location>
        <begin position="60"/>
        <end position="145"/>
    </location>
</feature>
<dbReference type="EMBL" id="FP929134">
    <property type="protein sequence ID" value="CBX98967.1"/>
    <property type="molecule type" value="Genomic_DNA"/>
</dbReference>
<dbReference type="GO" id="GO:0005634">
    <property type="term" value="C:nucleus"/>
    <property type="evidence" value="ECO:0007669"/>
    <property type="project" value="InterPro"/>
</dbReference>
<dbReference type="VEuPathDB" id="FungiDB:LEMA_P082060.1"/>
<feature type="domain" description="Zn(2)-C6 fungal-type" evidence="8">
    <location>
        <begin position="26"/>
        <end position="56"/>
    </location>
</feature>
<reference evidence="10" key="1">
    <citation type="journal article" date="2011" name="Nat. Commun.">
        <title>Effector diversification within compartments of the Leptosphaeria maculans genome affected by Repeat-Induced Point mutations.</title>
        <authorList>
            <person name="Rouxel T."/>
            <person name="Grandaubert J."/>
            <person name="Hane J.K."/>
            <person name="Hoede C."/>
            <person name="van de Wouw A.P."/>
            <person name="Couloux A."/>
            <person name="Dominguez V."/>
            <person name="Anthouard V."/>
            <person name="Bally P."/>
            <person name="Bourras S."/>
            <person name="Cozijnsen A.J."/>
            <person name="Ciuffetti L.M."/>
            <person name="Degrave A."/>
            <person name="Dilmaghani A."/>
            <person name="Duret L."/>
            <person name="Fudal I."/>
            <person name="Goodwin S.B."/>
            <person name="Gout L."/>
            <person name="Glaser N."/>
            <person name="Linglin J."/>
            <person name="Kema G.H.J."/>
            <person name="Lapalu N."/>
            <person name="Lawrence C.B."/>
            <person name="May K."/>
            <person name="Meyer M."/>
            <person name="Ollivier B."/>
            <person name="Poulain J."/>
            <person name="Schoch C.L."/>
            <person name="Simon A."/>
            <person name="Spatafora J.W."/>
            <person name="Stachowiak A."/>
            <person name="Turgeon B.G."/>
            <person name="Tyler B.M."/>
            <person name="Vincent D."/>
            <person name="Weissenbach J."/>
            <person name="Amselem J."/>
            <person name="Quesneville H."/>
            <person name="Oliver R.P."/>
            <person name="Wincker P."/>
            <person name="Balesdent M.-H."/>
            <person name="Howlett B.J."/>
        </authorList>
    </citation>
    <scope>NUCLEOTIDE SEQUENCE [LARGE SCALE GENOMIC DNA]</scope>
    <source>
        <strain evidence="10">JN3 / isolate v23.1.3 / race Av1-4-5-6-7-8</strain>
    </source>
</reference>
<dbReference type="PANTHER" id="PTHR47660:SF3">
    <property type="entry name" value="FINGER DOMAIN PROTEIN, PUTATIVE (AFU_ORTHOLOGUE AFUA_4G03310)-RELATED"/>
    <property type="match status" value="1"/>
</dbReference>
<dbReference type="GO" id="GO:0045122">
    <property type="term" value="P:aflatoxin biosynthetic process"/>
    <property type="evidence" value="ECO:0007669"/>
    <property type="project" value="InterPro"/>
</dbReference>
<evidence type="ECO:0000256" key="6">
    <source>
        <dbReference type="ARBA" id="ARBA00023242"/>
    </source>
</evidence>
<dbReference type="GO" id="GO:0003677">
    <property type="term" value="F:DNA binding"/>
    <property type="evidence" value="ECO:0007669"/>
    <property type="project" value="UniProtKB-KW"/>
</dbReference>
<dbReference type="OMA" id="VRCTKER"/>
<evidence type="ECO:0000256" key="1">
    <source>
        <dbReference type="ARBA" id="ARBA00022723"/>
    </source>
</evidence>
<evidence type="ECO:0000256" key="5">
    <source>
        <dbReference type="ARBA" id="ARBA00023163"/>
    </source>
</evidence>
<dbReference type="Pfam" id="PF08493">
    <property type="entry name" value="AflR"/>
    <property type="match status" value="1"/>
</dbReference>
<dbReference type="PANTHER" id="PTHR47660">
    <property type="entry name" value="TRANSCRIPTION FACTOR WITH C2H2 AND ZN(2)-CYS(6) DNA BINDING DOMAIN (EUROFUNG)-RELATED-RELATED"/>
    <property type="match status" value="1"/>
</dbReference>
<evidence type="ECO:0000259" key="8">
    <source>
        <dbReference type="PROSITE" id="PS50048"/>
    </source>
</evidence>
<keyword evidence="4" id="KW-0238">DNA-binding</keyword>
<dbReference type="PRINTS" id="PR00755">
    <property type="entry name" value="AFLATOXINBRP"/>
</dbReference>
<dbReference type="SUPFAM" id="SSF57701">
    <property type="entry name" value="Zn2/Cys6 DNA-binding domain"/>
    <property type="match status" value="1"/>
</dbReference>
<keyword evidence="6" id="KW-0539">Nucleus</keyword>
<feature type="region of interest" description="Disordered" evidence="7">
    <location>
        <begin position="328"/>
        <end position="351"/>
    </location>
</feature>
<dbReference type="GO" id="GO:0000981">
    <property type="term" value="F:DNA-binding transcription factor activity, RNA polymerase II-specific"/>
    <property type="evidence" value="ECO:0007669"/>
    <property type="project" value="InterPro"/>
</dbReference>
<dbReference type="eggNOG" id="ENOG502SUW5">
    <property type="taxonomic scope" value="Eukaryota"/>
</dbReference>
<dbReference type="Gene3D" id="4.10.240.10">
    <property type="entry name" value="Zn(2)-C6 fungal-type DNA-binding domain"/>
    <property type="match status" value="1"/>
</dbReference>
<feature type="compositionally biased region" description="Polar residues" evidence="7">
    <location>
        <begin position="60"/>
        <end position="72"/>
    </location>
</feature>
<dbReference type="Proteomes" id="UP000002668">
    <property type="component" value="Genome"/>
</dbReference>
<dbReference type="SMART" id="SM00066">
    <property type="entry name" value="GAL4"/>
    <property type="match status" value="1"/>
</dbReference>
<dbReference type="InterPro" id="IPR013700">
    <property type="entry name" value="AflR"/>
</dbReference>
<evidence type="ECO:0000256" key="2">
    <source>
        <dbReference type="ARBA" id="ARBA00022833"/>
    </source>
</evidence>
<evidence type="ECO:0000256" key="3">
    <source>
        <dbReference type="ARBA" id="ARBA00023015"/>
    </source>
</evidence>
<keyword evidence="10" id="KW-1185">Reference proteome</keyword>
<keyword evidence="5" id="KW-0804">Transcription</keyword>
<proteinExistence type="predicted"/>
<feature type="region of interest" description="Disordered" evidence="7">
    <location>
        <begin position="1"/>
        <end position="21"/>
    </location>
</feature>
<dbReference type="HOGENOM" id="CLU_031656_1_0_1"/>
<dbReference type="CDD" id="cd00067">
    <property type="entry name" value="GAL4"/>
    <property type="match status" value="1"/>
</dbReference>
<evidence type="ECO:0000256" key="7">
    <source>
        <dbReference type="SAM" id="MobiDB-lite"/>
    </source>
</evidence>
<sequence length="438" mass="48203">MVEEFLDPQPSPLPQLQQQQRPFRESCQNCADSKVRCSKNKPTCARCARRGTPCVYQQSRRAGRKVTSNVHAKQTRRAATETLNENPPADTWAGNVDNNSSLRSSPGSETISTVVISQGASTDSQALSESSSALGSVPDRSGPTEWSSNELFKALCTESAPLLCGDDLGSVPHIAQDSFTLDDQFWALGNASDGTIFDDPTLAFLGLPSPRPEAAENSLVAAYRFGETTSSISTCSDGCPAVISRLLSELFVSCGTTCERNQTQSAEHQSQSLVDIIARNKRISEAMDAMVECTCGQDVHMLFLVGLCTSKVMSYYLEATRLEYLKSTQKPGDSFNTNEDEHTRPEEEDDDVEAKIMSARMVLGELHRIQRLLARLSDRLKQTEPRSDLLNGSADLGDSSRNELETPFTRSMLEQLDYSLRAHLRYVFTCMSRVAQRA</sequence>
<evidence type="ECO:0000313" key="9">
    <source>
        <dbReference type="EMBL" id="CBX98967.1"/>
    </source>
</evidence>
<keyword evidence="1" id="KW-0479">Metal-binding</keyword>
<evidence type="ECO:0000256" key="4">
    <source>
        <dbReference type="ARBA" id="ARBA00023125"/>
    </source>
</evidence>
<dbReference type="OrthoDB" id="2328572at2759"/>